<dbReference type="Pfam" id="PF18364">
    <property type="entry name" value="Molybdopterin_N"/>
    <property type="match status" value="1"/>
</dbReference>
<dbReference type="AlphaFoldDB" id="K1JFL2"/>
<sequence length="163" mass="17663">MTDIFRRRLFGAAAATGLAAVPAHAARVDADEELLKKDYPAGRRSAALGQPAPMPEPEARLSGTYDLGASTLNEGEVINASRWGVVYAHVQGGKMTHLRPFEFDYAPSPNLISAIFRTRRLASVSRWFAKAGSRTARRAVAAAAKRSSCPSPEKRHSTSWQAK</sequence>
<protein>
    <recommendedName>
        <fullName evidence="3">Molybdopterin oxidoreductase N-terminal domain-containing protein</fullName>
    </recommendedName>
</protein>
<dbReference type="HOGENOM" id="CLU_1626222_0_0_4"/>
<proteinExistence type="predicted"/>
<dbReference type="RefSeq" id="WP_005436665.1">
    <property type="nucleotide sequence ID" value="NZ_JH815520.1"/>
</dbReference>
<dbReference type="Proteomes" id="UP000005835">
    <property type="component" value="Unassembled WGS sequence"/>
</dbReference>
<organism evidence="4 5">
    <name type="scientific">Sutterella wadsworthensis 2_1_59BFAA</name>
    <dbReference type="NCBI Taxonomy" id="742823"/>
    <lineage>
        <taxon>Bacteria</taxon>
        <taxon>Pseudomonadati</taxon>
        <taxon>Pseudomonadota</taxon>
        <taxon>Betaproteobacteria</taxon>
        <taxon>Burkholderiales</taxon>
        <taxon>Sutterellaceae</taxon>
        <taxon>Sutterella</taxon>
    </lineage>
</organism>
<dbReference type="InterPro" id="IPR006311">
    <property type="entry name" value="TAT_signal"/>
</dbReference>
<evidence type="ECO:0000313" key="4">
    <source>
        <dbReference type="EMBL" id="EKB30380.1"/>
    </source>
</evidence>
<evidence type="ECO:0000256" key="2">
    <source>
        <dbReference type="SAM" id="SignalP"/>
    </source>
</evidence>
<feature type="domain" description="Molybdopterin oxidoreductase N-terminal" evidence="3">
    <location>
        <begin position="80"/>
        <end position="109"/>
    </location>
</feature>
<dbReference type="PROSITE" id="PS51318">
    <property type="entry name" value="TAT"/>
    <property type="match status" value="1"/>
</dbReference>
<dbReference type="EMBL" id="ADMG01000044">
    <property type="protein sequence ID" value="EKB30380.1"/>
    <property type="molecule type" value="Genomic_DNA"/>
</dbReference>
<gene>
    <name evidence="4" type="ORF">HMPREF9465_01992</name>
</gene>
<feature type="signal peptide" evidence="2">
    <location>
        <begin position="1"/>
        <end position="25"/>
    </location>
</feature>
<dbReference type="PATRIC" id="fig|742823.3.peg.1990"/>
<keyword evidence="5" id="KW-1185">Reference proteome</keyword>
<feature type="region of interest" description="Disordered" evidence="1">
    <location>
        <begin position="142"/>
        <end position="163"/>
    </location>
</feature>
<dbReference type="STRING" id="742823.HMPREF9465_01992"/>
<feature type="chain" id="PRO_5003846185" description="Molybdopterin oxidoreductase N-terminal domain-containing protein" evidence="2">
    <location>
        <begin position="26"/>
        <end position="163"/>
    </location>
</feature>
<name>K1JFL2_9BURK</name>
<dbReference type="InterPro" id="IPR041460">
    <property type="entry name" value="Molybdopterin_N"/>
</dbReference>
<evidence type="ECO:0000256" key="1">
    <source>
        <dbReference type="SAM" id="MobiDB-lite"/>
    </source>
</evidence>
<reference evidence="4 5" key="1">
    <citation type="submission" date="2012-05" db="EMBL/GenBank/DDBJ databases">
        <title>The Genome Sequence of Sutterella wadsworthensis 2_1_59BFAA.</title>
        <authorList>
            <consortium name="The Broad Institute Genome Sequencing Platform"/>
            <person name="Earl A."/>
            <person name="Ward D."/>
            <person name="Feldgarden M."/>
            <person name="Gevers D."/>
            <person name="Daigneault M."/>
            <person name="Strauss J."/>
            <person name="Allen-Vercoe E."/>
            <person name="Walker B."/>
            <person name="Young S.K."/>
            <person name="Zeng Q."/>
            <person name="Gargeya S."/>
            <person name="Fitzgerald M."/>
            <person name="Haas B."/>
            <person name="Abouelleil A."/>
            <person name="Alvarado L."/>
            <person name="Arachchi H.M."/>
            <person name="Berlin A.M."/>
            <person name="Chapman S.B."/>
            <person name="Goldberg J."/>
            <person name="Griggs A."/>
            <person name="Gujja S."/>
            <person name="Hansen M."/>
            <person name="Howarth C."/>
            <person name="Imamovic A."/>
            <person name="Larimer J."/>
            <person name="McCowen C."/>
            <person name="Montmayeur A."/>
            <person name="Murphy C."/>
            <person name="Neiman D."/>
            <person name="Pearson M."/>
            <person name="Priest M."/>
            <person name="Roberts A."/>
            <person name="Saif S."/>
            <person name="Shea T."/>
            <person name="Sisk P."/>
            <person name="Sykes S."/>
            <person name="Wortman J."/>
            <person name="Nusbaum C."/>
            <person name="Birren B."/>
        </authorList>
    </citation>
    <scope>NUCLEOTIDE SEQUENCE [LARGE SCALE GENOMIC DNA]</scope>
    <source>
        <strain evidence="4 5">2_1_59BFAA</strain>
    </source>
</reference>
<accession>K1JFL2</accession>
<evidence type="ECO:0000259" key="3">
    <source>
        <dbReference type="Pfam" id="PF18364"/>
    </source>
</evidence>
<comment type="caution">
    <text evidence="4">The sequence shown here is derived from an EMBL/GenBank/DDBJ whole genome shotgun (WGS) entry which is preliminary data.</text>
</comment>
<dbReference type="Gene3D" id="3.90.55.10">
    <property type="entry name" value="Dimethylsulfoxide Reductase, domain 3"/>
    <property type="match status" value="1"/>
</dbReference>
<evidence type="ECO:0000313" key="5">
    <source>
        <dbReference type="Proteomes" id="UP000005835"/>
    </source>
</evidence>
<keyword evidence="2" id="KW-0732">Signal</keyword>